<dbReference type="EMBL" id="JAWDGP010004246">
    <property type="protein sequence ID" value="KAK3766220.1"/>
    <property type="molecule type" value="Genomic_DNA"/>
</dbReference>
<evidence type="ECO:0000313" key="2">
    <source>
        <dbReference type="EMBL" id="KAK3766220.1"/>
    </source>
</evidence>
<accession>A0AAE0ZBJ5</accession>
<proteinExistence type="predicted"/>
<dbReference type="Proteomes" id="UP001283361">
    <property type="component" value="Unassembled WGS sequence"/>
</dbReference>
<name>A0AAE0ZBJ5_9GAST</name>
<comment type="caution">
    <text evidence="2">The sequence shown here is derived from an EMBL/GenBank/DDBJ whole genome shotgun (WGS) entry which is preliminary data.</text>
</comment>
<keyword evidence="3" id="KW-1185">Reference proteome</keyword>
<evidence type="ECO:0000313" key="3">
    <source>
        <dbReference type="Proteomes" id="UP001283361"/>
    </source>
</evidence>
<reference evidence="2" key="1">
    <citation type="journal article" date="2023" name="G3 (Bethesda)">
        <title>A reference genome for the long-term kleptoplast-retaining sea slug Elysia crispata morphotype clarki.</title>
        <authorList>
            <person name="Eastman K.E."/>
            <person name="Pendleton A.L."/>
            <person name="Shaikh M.A."/>
            <person name="Suttiyut T."/>
            <person name="Ogas R."/>
            <person name="Tomko P."/>
            <person name="Gavelis G."/>
            <person name="Widhalm J.R."/>
            <person name="Wisecaver J.H."/>
        </authorList>
    </citation>
    <scope>NUCLEOTIDE SEQUENCE</scope>
    <source>
        <strain evidence="2">ECLA1</strain>
    </source>
</reference>
<feature type="region of interest" description="Disordered" evidence="1">
    <location>
        <begin position="1"/>
        <end position="44"/>
    </location>
</feature>
<evidence type="ECO:0000256" key="1">
    <source>
        <dbReference type="SAM" id="MobiDB-lite"/>
    </source>
</evidence>
<protein>
    <submittedName>
        <fullName evidence="2">Uncharacterized protein</fullName>
    </submittedName>
</protein>
<sequence>MGRQSQRNKRQDLPLESPEEANDVQVLQPVEQDTKNKSWSWLGSSSLPALTRTSREDLDIMWSSLSPLVDLDLSRLMEKPRPGVFVLRTGACNSVIYTDCLVRANKKDNNPYNVGLHLHDYGSSRPLL</sequence>
<gene>
    <name evidence="2" type="ORF">RRG08_017661</name>
</gene>
<dbReference type="AlphaFoldDB" id="A0AAE0ZBJ5"/>
<organism evidence="2 3">
    <name type="scientific">Elysia crispata</name>
    <name type="common">lettuce slug</name>
    <dbReference type="NCBI Taxonomy" id="231223"/>
    <lineage>
        <taxon>Eukaryota</taxon>
        <taxon>Metazoa</taxon>
        <taxon>Spiralia</taxon>
        <taxon>Lophotrochozoa</taxon>
        <taxon>Mollusca</taxon>
        <taxon>Gastropoda</taxon>
        <taxon>Heterobranchia</taxon>
        <taxon>Euthyneura</taxon>
        <taxon>Panpulmonata</taxon>
        <taxon>Sacoglossa</taxon>
        <taxon>Placobranchoidea</taxon>
        <taxon>Plakobranchidae</taxon>
        <taxon>Elysia</taxon>
    </lineage>
</organism>